<organism evidence="7 8">
    <name type="scientific">Stylophora pistillata</name>
    <name type="common">Smooth cauliflower coral</name>
    <dbReference type="NCBI Taxonomy" id="50429"/>
    <lineage>
        <taxon>Eukaryota</taxon>
        <taxon>Metazoa</taxon>
        <taxon>Cnidaria</taxon>
        <taxon>Anthozoa</taxon>
        <taxon>Hexacorallia</taxon>
        <taxon>Scleractinia</taxon>
        <taxon>Astrocoeniina</taxon>
        <taxon>Pocilloporidae</taxon>
        <taxon>Stylophora</taxon>
    </lineage>
</organism>
<keyword evidence="6" id="KW-0496">Mitochondrion</keyword>
<gene>
    <name evidence="7" type="primary">shy1</name>
    <name evidence="7" type="ORF">AWC38_SpisGene24959</name>
</gene>
<sequence length="393" mass="45351">LERLEEKNSLIQRLTQRLNTPAVGIKTVLNDSRDLEEFWSWRPVKLTGTWDLDRNIILEARTHQGKPGVHVVTPFHLDFGPTVLVNRGWFPEESRNADFLKNLPKGLVKLSGILRVREKRGAFSPENHPEKEEWHTLDVPEISRHLRLALAVPFFVVASEKIGEGEPSLAVPNLPNNHLSYAISCAQAGKYFDYIQDEDKVFFKKSGKKFKNGLFYLQRFDKQKRLTTITYHEHLSEERIERLQEAFPYADVRLDDQFIKLRPVFPDELGLIFLEEVDFNDRSDVFLPTGYKTKEHPEDVLTGDWLLKKYYDQRLEITTALLFGRDSTPIHRILSEGRSNNTVKATLGSAINTLRASENGMKRFANVVSKRNPEIADIIREIEETLEEEAGRS</sequence>
<dbReference type="InterPro" id="IPR002994">
    <property type="entry name" value="Surf1/Shy1"/>
</dbReference>
<evidence type="ECO:0000256" key="6">
    <source>
        <dbReference type="RuleBase" id="RU363076"/>
    </source>
</evidence>
<dbReference type="GO" id="GO:0005743">
    <property type="term" value="C:mitochondrial inner membrane"/>
    <property type="evidence" value="ECO:0007669"/>
    <property type="project" value="UniProtKB-SubCell"/>
</dbReference>
<keyword evidence="4" id="KW-1133">Transmembrane helix</keyword>
<dbReference type="Pfam" id="PF02104">
    <property type="entry name" value="SURF1"/>
    <property type="match status" value="1"/>
</dbReference>
<dbReference type="PANTHER" id="PTHR23427:SF2">
    <property type="entry name" value="SURFEIT LOCUS PROTEIN 1"/>
    <property type="match status" value="1"/>
</dbReference>
<feature type="non-terminal residue" evidence="7">
    <location>
        <position position="1"/>
    </location>
</feature>
<reference evidence="8" key="1">
    <citation type="journal article" date="2017" name="bioRxiv">
        <title>Comparative analysis of the genomes of Stylophora pistillata and Acropora digitifera provides evidence for extensive differences between species of corals.</title>
        <authorList>
            <person name="Voolstra C.R."/>
            <person name="Li Y."/>
            <person name="Liew Y.J."/>
            <person name="Baumgarten S."/>
            <person name="Zoccola D."/>
            <person name="Flot J.-F."/>
            <person name="Tambutte S."/>
            <person name="Allemand D."/>
            <person name="Aranda M."/>
        </authorList>
    </citation>
    <scope>NUCLEOTIDE SEQUENCE [LARGE SCALE GENOMIC DNA]</scope>
</reference>
<comment type="subcellular location">
    <subcellularLocation>
        <location evidence="1">Membrane</location>
    </subcellularLocation>
    <subcellularLocation>
        <location evidence="6">Mitochondrion inner membrane</location>
        <topology evidence="6">Multi-pass membrane protein</topology>
    </subcellularLocation>
</comment>
<evidence type="ECO:0000313" key="7">
    <source>
        <dbReference type="EMBL" id="PFX11356.1"/>
    </source>
</evidence>
<dbReference type="AlphaFoldDB" id="A0A2B4R2G7"/>
<protein>
    <recommendedName>
        <fullName evidence="6">SURF1-like protein</fullName>
    </recommendedName>
</protein>
<evidence type="ECO:0000256" key="4">
    <source>
        <dbReference type="ARBA" id="ARBA00022989"/>
    </source>
</evidence>
<keyword evidence="8" id="KW-1185">Reference proteome</keyword>
<dbReference type="EMBL" id="LSMT01002717">
    <property type="protein sequence ID" value="PFX11356.1"/>
    <property type="molecule type" value="Genomic_DNA"/>
</dbReference>
<evidence type="ECO:0000256" key="5">
    <source>
        <dbReference type="ARBA" id="ARBA00023136"/>
    </source>
</evidence>
<dbReference type="PANTHER" id="PTHR23427">
    <property type="entry name" value="SURFEIT LOCUS PROTEIN"/>
    <property type="match status" value="1"/>
</dbReference>
<dbReference type="InterPro" id="IPR045214">
    <property type="entry name" value="Surf1/Surf4"/>
</dbReference>
<evidence type="ECO:0000313" key="8">
    <source>
        <dbReference type="Proteomes" id="UP000225706"/>
    </source>
</evidence>
<evidence type="ECO:0000256" key="2">
    <source>
        <dbReference type="ARBA" id="ARBA00007165"/>
    </source>
</evidence>
<proteinExistence type="inferred from homology"/>
<keyword evidence="6" id="KW-0999">Mitochondrion inner membrane</keyword>
<keyword evidence="3" id="KW-0812">Transmembrane</keyword>
<evidence type="ECO:0000256" key="3">
    <source>
        <dbReference type="ARBA" id="ARBA00022692"/>
    </source>
</evidence>
<dbReference type="Proteomes" id="UP000225706">
    <property type="component" value="Unassembled WGS sequence"/>
</dbReference>
<dbReference type="STRING" id="50429.A0A2B4R2G7"/>
<dbReference type="PROSITE" id="PS50895">
    <property type="entry name" value="SURF1"/>
    <property type="match status" value="1"/>
</dbReference>
<comment type="similarity">
    <text evidence="2 6">Belongs to the SURF1 family.</text>
</comment>
<accession>A0A2B4R2G7</accession>
<name>A0A2B4R2G7_STYPI</name>
<keyword evidence="5" id="KW-0472">Membrane</keyword>
<evidence type="ECO:0000256" key="1">
    <source>
        <dbReference type="ARBA" id="ARBA00004370"/>
    </source>
</evidence>
<comment type="caution">
    <text evidence="7">The sequence shown here is derived from an EMBL/GenBank/DDBJ whole genome shotgun (WGS) entry which is preliminary data.</text>
</comment>
<comment type="function">
    <text evidence="6">Probably involved in the biogenesis of the COX complex.</text>
</comment>
<dbReference type="CDD" id="cd06662">
    <property type="entry name" value="SURF1"/>
    <property type="match status" value="1"/>
</dbReference>